<keyword evidence="1" id="KW-0413">Isomerase</keyword>
<dbReference type="InterPro" id="IPR026286">
    <property type="entry name" value="MaiA/AMDase"/>
</dbReference>
<dbReference type="GO" id="GO:0050076">
    <property type="term" value="F:maleate isomerase activity"/>
    <property type="evidence" value="ECO:0007669"/>
    <property type="project" value="UniProtKB-EC"/>
</dbReference>
<evidence type="ECO:0000313" key="1">
    <source>
        <dbReference type="EMBL" id="VCU68400.1"/>
    </source>
</evidence>
<organism evidence="1 2">
    <name type="scientific">Pigmentiphaga humi</name>
    <dbReference type="NCBI Taxonomy" id="2478468"/>
    <lineage>
        <taxon>Bacteria</taxon>
        <taxon>Pseudomonadati</taxon>
        <taxon>Pseudomonadota</taxon>
        <taxon>Betaproteobacteria</taxon>
        <taxon>Burkholderiales</taxon>
        <taxon>Alcaligenaceae</taxon>
        <taxon>Pigmentiphaga</taxon>
    </lineage>
</organism>
<keyword evidence="2" id="KW-1185">Reference proteome</keyword>
<sequence>MSDVVSAVSRNNEPAARTAAVREYGNGAVLGVAVPQANPVVEPEMSALLPPGFSMLVTRLQGSRSDSGQRLVDYLANLPASLEAYDTAKLDVLGYACTGSSYLVGAEAEQRALDAAAERFGYPIISSAQALRMALAHLGARRIAVFAPYPPFLVEASKHYWKACGLDVVDCASVALDTSDTRDIYSITTPMAMSSFSALRWQDADAIMFTGTGMPTLRALVEVSKLTGKPALSSNLCLAWALVRAAGGQEYLAPPGPGETLYGGWANRIPV</sequence>
<dbReference type="Pfam" id="PF17645">
    <property type="entry name" value="Amdase"/>
    <property type="match status" value="1"/>
</dbReference>
<dbReference type="Proteomes" id="UP000277294">
    <property type="component" value="Unassembled WGS sequence"/>
</dbReference>
<dbReference type="PANTHER" id="PTHR40267">
    <property type="entry name" value="BLR3294 PROTEIN"/>
    <property type="match status" value="1"/>
</dbReference>
<dbReference type="RefSeq" id="WP_124077613.1">
    <property type="nucleotide sequence ID" value="NZ_UWPJ01000005.1"/>
</dbReference>
<dbReference type="AlphaFoldDB" id="A0A3P4AY94"/>
<accession>A0A3P4AY94</accession>
<dbReference type="Gene3D" id="3.40.50.12500">
    <property type="match status" value="1"/>
</dbReference>
<dbReference type="OrthoDB" id="483160at2"/>
<name>A0A3P4AY94_9BURK</name>
<dbReference type="InterPro" id="IPR053714">
    <property type="entry name" value="Iso_Racemase_Enz_sf"/>
</dbReference>
<protein>
    <submittedName>
        <fullName evidence="1">Maleate isomerase</fullName>
        <ecNumber evidence="1">5.2.1.1</ecNumber>
    </submittedName>
</protein>
<dbReference type="EMBL" id="UWPJ01000005">
    <property type="protein sequence ID" value="VCU68400.1"/>
    <property type="molecule type" value="Genomic_DNA"/>
</dbReference>
<dbReference type="PANTHER" id="PTHR40267:SF1">
    <property type="entry name" value="BLR3294 PROTEIN"/>
    <property type="match status" value="1"/>
</dbReference>
<evidence type="ECO:0000313" key="2">
    <source>
        <dbReference type="Proteomes" id="UP000277294"/>
    </source>
</evidence>
<dbReference type="EC" id="5.2.1.1" evidence="1"/>
<proteinExistence type="predicted"/>
<reference evidence="1 2" key="1">
    <citation type="submission" date="2018-10" db="EMBL/GenBank/DDBJ databases">
        <authorList>
            <person name="Criscuolo A."/>
        </authorList>
    </citation>
    <scope>NUCLEOTIDE SEQUENCE [LARGE SCALE GENOMIC DNA]</scope>
    <source>
        <strain evidence="1">DnA1</strain>
    </source>
</reference>
<gene>
    <name evidence="1" type="primary">maiA_1</name>
    <name evidence="1" type="ORF">PIGHUM_00451</name>
</gene>